<feature type="domain" description="Acylphosphatase-like" evidence="7">
    <location>
        <begin position="3"/>
        <end position="92"/>
    </location>
</feature>
<accession>A0ABP9AS19</accession>
<evidence type="ECO:0000259" key="7">
    <source>
        <dbReference type="PROSITE" id="PS51160"/>
    </source>
</evidence>
<evidence type="ECO:0000256" key="5">
    <source>
        <dbReference type="PROSITE-ProRule" id="PRU00520"/>
    </source>
</evidence>
<evidence type="ECO:0000256" key="4">
    <source>
        <dbReference type="ARBA" id="ARBA00047645"/>
    </source>
</evidence>
<dbReference type="RefSeq" id="WP_345301904.1">
    <property type="nucleotide sequence ID" value="NZ_BAABJE010000001.1"/>
</dbReference>
<comment type="similarity">
    <text evidence="1 6">Belongs to the acylphosphatase family.</text>
</comment>
<dbReference type="InterPro" id="IPR020456">
    <property type="entry name" value="Acylphosphatase"/>
</dbReference>
<dbReference type="PANTHER" id="PTHR47268:SF4">
    <property type="entry name" value="ACYLPHOSPHATASE"/>
    <property type="match status" value="1"/>
</dbReference>
<reference evidence="9" key="1">
    <citation type="journal article" date="2019" name="Int. J. Syst. Evol. Microbiol.">
        <title>The Global Catalogue of Microorganisms (GCM) 10K type strain sequencing project: providing services to taxonomists for standard genome sequencing and annotation.</title>
        <authorList>
            <consortium name="The Broad Institute Genomics Platform"/>
            <consortium name="The Broad Institute Genome Sequencing Center for Infectious Disease"/>
            <person name="Wu L."/>
            <person name="Ma J."/>
        </authorList>
    </citation>
    <scope>NUCLEOTIDE SEQUENCE [LARGE SCALE GENOMIC DNA]</scope>
    <source>
        <strain evidence="9">JCM 18204</strain>
    </source>
</reference>
<dbReference type="Gene3D" id="3.30.70.100">
    <property type="match status" value="1"/>
</dbReference>
<protein>
    <recommendedName>
        <fullName evidence="3 5">acylphosphatase</fullName>
        <ecNumber evidence="2 5">3.6.1.7</ecNumber>
    </recommendedName>
</protein>
<dbReference type="SUPFAM" id="SSF54975">
    <property type="entry name" value="Acylphosphatase/BLUF domain-like"/>
    <property type="match status" value="1"/>
</dbReference>
<evidence type="ECO:0000256" key="1">
    <source>
        <dbReference type="ARBA" id="ARBA00005614"/>
    </source>
</evidence>
<dbReference type="PANTHER" id="PTHR47268">
    <property type="entry name" value="ACYLPHOSPHATASE"/>
    <property type="match status" value="1"/>
</dbReference>
<dbReference type="EC" id="3.6.1.7" evidence="2 5"/>
<evidence type="ECO:0000256" key="2">
    <source>
        <dbReference type="ARBA" id="ARBA00012150"/>
    </source>
</evidence>
<proteinExistence type="inferred from homology"/>
<dbReference type="PROSITE" id="PS51160">
    <property type="entry name" value="ACYLPHOSPHATASE_3"/>
    <property type="match status" value="1"/>
</dbReference>
<dbReference type="InterPro" id="IPR017968">
    <property type="entry name" value="Acylphosphatase_CS"/>
</dbReference>
<sequence length="92" mass="9742">MVAARFFVSGRVQGVTFRAHTRAQALALGLHGHARNLDDGRVEVLAVGDGAAIERLADWLQHGPPLARVDGVVRDAPDVPDMPMSSQGFSVG</sequence>
<feature type="active site" evidence="5">
    <location>
        <position position="18"/>
    </location>
</feature>
<evidence type="ECO:0000256" key="6">
    <source>
        <dbReference type="RuleBase" id="RU004168"/>
    </source>
</evidence>
<evidence type="ECO:0000256" key="3">
    <source>
        <dbReference type="ARBA" id="ARBA00015991"/>
    </source>
</evidence>
<name>A0ABP9AS19_9GAMM</name>
<dbReference type="Pfam" id="PF00708">
    <property type="entry name" value="Acylphosphatase"/>
    <property type="match status" value="1"/>
</dbReference>
<evidence type="ECO:0000313" key="9">
    <source>
        <dbReference type="Proteomes" id="UP001499959"/>
    </source>
</evidence>
<organism evidence="8 9">
    <name type="scientific">Lysobacter hankyongensis</name>
    <dbReference type="NCBI Taxonomy" id="1176535"/>
    <lineage>
        <taxon>Bacteria</taxon>
        <taxon>Pseudomonadati</taxon>
        <taxon>Pseudomonadota</taxon>
        <taxon>Gammaproteobacteria</taxon>
        <taxon>Lysobacterales</taxon>
        <taxon>Lysobacteraceae</taxon>
        <taxon>Lysobacter</taxon>
    </lineage>
</organism>
<keyword evidence="9" id="KW-1185">Reference proteome</keyword>
<dbReference type="Proteomes" id="UP001499959">
    <property type="component" value="Unassembled WGS sequence"/>
</dbReference>
<comment type="caution">
    <text evidence="8">The sequence shown here is derived from an EMBL/GenBank/DDBJ whole genome shotgun (WGS) entry which is preliminary data.</text>
</comment>
<dbReference type="InterPro" id="IPR001792">
    <property type="entry name" value="Acylphosphatase-like_dom"/>
</dbReference>
<dbReference type="EMBL" id="BAABJE010000001">
    <property type="protein sequence ID" value="GAA4785233.1"/>
    <property type="molecule type" value="Genomic_DNA"/>
</dbReference>
<feature type="active site" evidence="5">
    <location>
        <position position="36"/>
    </location>
</feature>
<keyword evidence="5" id="KW-0378">Hydrolase</keyword>
<gene>
    <name evidence="8" type="primary">yccX</name>
    <name evidence="8" type="ORF">GCM10023307_07430</name>
</gene>
<comment type="catalytic activity">
    <reaction evidence="4 5">
        <text>an acyl phosphate + H2O = a carboxylate + phosphate + H(+)</text>
        <dbReference type="Rhea" id="RHEA:14965"/>
        <dbReference type="ChEBI" id="CHEBI:15377"/>
        <dbReference type="ChEBI" id="CHEBI:15378"/>
        <dbReference type="ChEBI" id="CHEBI:29067"/>
        <dbReference type="ChEBI" id="CHEBI:43474"/>
        <dbReference type="ChEBI" id="CHEBI:59918"/>
        <dbReference type="EC" id="3.6.1.7"/>
    </reaction>
</comment>
<dbReference type="InterPro" id="IPR036046">
    <property type="entry name" value="Acylphosphatase-like_dom_sf"/>
</dbReference>
<dbReference type="PROSITE" id="PS00150">
    <property type="entry name" value="ACYLPHOSPHATASE_1"/>
    <property type="match status" value="1"/>
</dbReference>
<evidence type="ECO:0000313" key="8">
    <source>
        <dbReference type="EMBL" id="GAA4785233.1"/>
    </source>
</evidence>